<dbReference type="GO" id="GO:0005886">
    <property type="term" value="C:plasma membrane"/>
    <property type="evidence" value="ECO:0007669"/>
    <property type="project" value="EnsemblMetazoa"/>
</dbReference>
<dbReference type="GO" id="GO:0004252">
    <property type="term" value="F:serine-type endopeptidase activity"/>
    <property type="evidence" value="ECO:0007669"/>
    <property type="project" value="EnsemblMetazoa"/>
</dbReference>
<dbReference type="InterPro" id="IPR002048">
    <property type="entry name" value="EF_hand_dom"/>
</dbReference>
<evidence type="ECO:0000313" key="4">
    <source>
        <dbReference type="Proteomes" id="UP000000304"/>
    </source>
</evidence>
<dbReference type="CDD" id="cd00051">
    <property type="entry name" value="EFh"/>
    <property type="match status" value="1"/>
</dbReference>
<dbReference type="EMBL" id="CH989050">
    <property type="protein sequence ID" value="EDX16132.1"/>
    <property type="molecule type" value="Genomic_DNA"/>
</dbReference>
<dbReference type="PROSITE" id="PS00018">
    <property type="entry name" value="EF_HAND_1"/>
    <property type="match status" value="2"/>
</dbReference>
<evidence type="ECO:0000313" key="3">
    <source>
        <dbReference type="EMBL" id="EDX16132.1"/>
    </source>
</evidence>
<organism evidence="3 4">
    <name type="scientific">Drosophila simulans</name>
    <name type="common">Fruit fly</name>
    <dbReference type="NCBI Taxonomy" id="7240"/>
    <lineage>
        <taxon>Eukaryota</taxon>
        <taxon>Metazoa</taxon>
        <taxon>Ecdysozoa</taxon>
        <taxon>Arthropoda</taxon>
        <taxon>Hexapoda</taxon>
        <taxon>Insecta</taxon>
        <taxon>Pterygota</taxon>
        <taxon>Neoptera</taxon>
        <taxon>Endopterygota</taxon>
        <taxon>Diptera</taxon>
        <taxon>Brachycera</taxon>
        <taxon>Muscomorpha</taxon>
        <taxon>Ephydroidea</taxon>
        <taxon>Drosophilidae</taxon>
        <taxon>Drosophila</taxon>
        <taxon>Sophophora</taxon>
    </lineage>
</organism>
<dbReference type="Pfam" id="PF13499">
    <property type="entry name" value="EF-hand_7"/>
    <property type="match status" value="1"/>
</dbReference>
<dbReference type="AlphaFoldDB" id="B4NVP0"/>
<keyword evidence="4" id="KW-1185">Reference proteome</keyword>
<dbReference type="SUPFAM" id="SSF47473">
    <property type="entry name" value="EF-hand"/>
    <property type="match status" value="1"/>
</dbReference>
<dbReference type="InterPro" id="IPR018247">
    <property type="entry name" value="EF_Hand_1_Ca_BS"/>
</dbReference>
<dbReference type="GO" id="GO:0038004">
    <property type="term" value="P:epidermal growth factor receptor ligand maturation"/>
    <property type="evidence" value="ECO:0007669"/>
    <property type="project" value="EnsemblMetazoa"/>
</dbReference>
<reference evidence="3 4" key="1">
    <citation type="journal article" date="2007" name="Nature">
        <title>Evolution of genes and genomes on the Drosophila phylogeny.</title>
        <authorList>
            <consortium name="Drosophila 12 Genomes Consortium"/>
            <person name="Clark A.G."/>
            <person name="Eisen M.B."/>
            <person name="Smith D.R."/>
            <person name="Bergman C.M."/>
            <person name="Oliver B."/>
            <person name="Markow T.A."/>
            <person name="Kaufman T.C."/>
            <person name="Kellis M."/>
            <person name="Gelbart W."/>
            <person name="Iyer V.N."/>
            <person name="Pollard D.A."/>
            <person name="Sackton T.B."/>
            <person name="Larracuente A.M."/>
            <person name="Singh N.D."/>
            <person name="Abad J.P."/>
            <person name="Abt D.N."/>
            <person name="Adryan B."/>
            <person name="Aguade M."/>
            <person name="Akashi H."/>
            <person name="Anderson W.W."/>
            <person name="Aquadro C.F."/>
            <person name="Ardell D.H."/>
            <person name="Arguello R."/>
            <person name="Artieri C.G."/>
            <person name="Barbash D.A."/>
            <person name="Barker D."/>
            <person name="Barsanti P."/>
            <person name="Batterham P."/>
            <person name="Batzoglou S."/>
            <person name="Begun D."/>
            <person name="Bhutkar A."/>
            <person name="Blanco E."/>
            <person name="Bosak S.A."/>
            <person name="Bradley R.K."/>
            <person name="Brand A.D."/>
            <person name="Brent M.R."/>
            <person name="Brooks A.N."/>
            <person name="Brown R.H."/>
            <person name="Butlin R.K."/>
            <person name="Caggese C."/>
            <person name="Calvi B.R."/>
            <person name="Bernardo de Carvalho A."/>
            <person name="Caspi A."/>
            <person name="Castrezana S."/>
            <person name="Celniker S.E."/>
            <person name="Chang J.L."/>
            <person name="Chapple C."/>
            <person name="Chatterji S."/>
            <person name="Chinwalla A."/>
            <person name="Civetta A."/>
            <person name="Clifton S.W."/>
            <person name="Comeron J.M."/>
            <person name="Costello J.C."/>
            <person name="Coyne J.A."/>
            <person name="Daub J."/>
            <person name="David R.G."/>
            <person name="Delcher A.L."/>
            <person name="Delehaunty K."/>
            <person name="Do C.B."/>
            <person name="Ebling H."/>
            <person name="Edwards K."/>
            <person name="Eickbush T."/>
            <person name="Evans J.D."/>
            <person name="Filipski A."/>
            <person name="Findeiss S."/>
            <person name="Freyhult E."/>
            <person name="Fulton L."/>
            <person name="Fulton R."/>
            <person name="Garcia A.C."/>
            <person name="Gardiner A."/>
            <person name="Garfield D.A."/>
            <person name="Garvin B.E."/>
            <person name="Gibson G."/>
            <person name="Gilbert D."/>
            <person name="Gnerre S."/>
            <person name="Godfrey J."/>
            <person name="Good R."/>
            <person name="Gotea V."/>
            <person name="Gravely B."/>
            <person name="Greenberg A.J."/>
            <person name="Griffiths-Jones S."/>
            <person name="Gross S."/>
            <person name="Guigo R."/>
            <person name="Gustafson E.A."/>
            <person name="Haerty W."/>
            <person name="Hahn M.W."/>
            <person name="Halligan D.L."/>
            <person name="Halpern A.L."/>
            <person name="Halter G.M."/>
            <person name="Han M.V."/>
            <person name="Heger A."/>
            <person name="Hillier L."/>
            <person name="Hinrichs A.S."/>
            <person name="Holmes I."/>
            <person name="Hoskins R.A."/>
            <person name="Hubisz M.J."/>
            <person name="Hultmark D."/>
            <person name="Huntley M.A."/>
            <person name="Jaffe D.B."/>
            <person name="Jagadeeshan S."/>
            <person name="Jeck W.R."/>
            <person name="Johnson J."/>
            <person name="Jones C.D."/>
            <person name="Jordan W.C."/>
            <person name="Karpen G.H."/>
            <person name="Kataoka E."/>
            <person name="Keightley P.D."/>
            <person name="Kheradpour P."/>
            <person name="Kirkness E.F."/>
            <person name="Koerich L.B."/>
            <person name="Kristiansen K."/>
            <person name="Kudrna D."/>
            <person name="Kulathinal R.J."/>
            <person name="Kumar S."/>
            <person name="Kwok R."/>
            <person name="Lander E."/>
            <person name="Langley C.H."/>
            <person name="Lapoint R."/>
            <person name="Lazzaro B.P."/>
            <person name="Lee S.J."/>
            <person name="Levesque L."/>
            <person name="Li R."/>
            <person name="Lin C.F."/>
            <person name="Lin M.F."/>
            <person name="Lindblad-Toh K."/>
            <person name="Llopart A."/>
            <person name="Long M."/>
            <person name="Low L."/>
            <person name="Lozovsky E."/>
            <person name="Lu J."/>
            <person name="Luo M."/>
            <person name="Machado C.A."/>
            <person name="Makalowski W."/>
            <person name="Marzo M."/>
            <person name="Matsuda M."/>
            <person name="Matzkin L."/>
            <person name="McAllister B."/>
            <person name="McBride C.S."/>
            <person name="McKernan B."/>
            <person name="McKernan K."/>
            <person name="Mendez-Lago M."/>
            <person name="Minx P."/>
            <person name="Mollenhauer M.U."/>
            <person name="Montooth K."/>
            <person name="Mount S.M."/>
            <person name="Mu X."/>
            <person name="Myers E."/>
            <person name="Negre B."/>
            <person name="Newfeld S."/>
            <person name="Nielsen R."/>
            <person name="Noor M.A."/>
            <person name="O'Grady P."/>
            <person name="Pachter L."/>
            <person name="Papaceit M."/>
            <person name="Parisi M.J."/>
            <person name="Parisi M."/>
            <person name="Parts L."/>
            <person name="Pedersen J.S."/>
            <person name="Pesole G."/>
            <person name="Phillippy A.M."/>
            <person name="Ponting C.P."/>
            <person name="Pop M."/>
            <person name="Porcelli D."/>
            <person name="Powell J.R."/>
            <person name="Prohaska S."/>
            <person name="Pruitt K."/>
            <person name="Puig M."/>
            <person name="Quesneville H."/>
            <person name="Ram K.R."/>
            <person name="Rand D."/>
            <person name="Rasmussen M.D."/>
            <person name="Reed L.K."/>
            <person name="Reenan R."/>
            <person name="Reily A."/>
            <person name="Remington K.A."/>
            <person name="Rieger T.T."/>
            <person name="Ritchie M.G."/>
            <person name="Robin C."/>
            <person name="Rogers Y.H."/>
            <person name="Rohde C."/>
            <person name="Rozas J."/>
            <person name="Rubenfield M.J."/>
            <person name="Ruiz A."/>
            <person name="Russo S."/>
            <person name="Salzberg S.L."/>
            <person name="Sanchez-Gracia A."/>
            <person name="Saranga D.J."/>
            <person name="Sato H."/>
            <person name="Schaeffer S.W."/>
            <person name="Schatz M.C."/>
            <person name="Schlenke T."/>
            <person name="Schwartz R."/>
            <person name="Segarra C."/>
            <person name="Singh R.S."/>
            <person name="Sirot L."/>
            <person name="Sirota M."/>
            <person name="Sisneros N.B."/>
            <person name="Smith C.D."/>
            <person name="Smith T.F."/>
            <person name="Spieth J."/>
            <person name="Stage D.E."/>
            <person name="Stark A."/>
            <person name="Stephan W."/>
            <person name="Strausberg R.L."/>
            <person name="Strempel S."/>
            <person name="Sturgill D."/>
            <person name="Sutton G."/>
            <person name="Sutton G.G."/>
            <person name="Tao W."/>
            <person name="Teichmann S."/>
            <person name="Tobari Y.N."/>
            <person name="Tomimura Y."/>
            <person name="Tsolas J.M."/>
            <person name="Valente V.L."/>
            <person name="Venter E."/>
            <person name="Venter J.C."/>
            <person name="Vicario S."/>
            <person name="Vieira F.G."/>
            <person name="Vilella A.J."/>
            <person name="Villasante A."/>
            <person name="Walenz B."/>
            <person name="Wang J."/>
            <person name="Wasserman M."/>
            <person name="Watts T."/>
            <person name="Wilson D."/>
            <person name="Wilson R.K."/>
            <person name="Wing R.A."/>
            <person name="Wolfner M.F."/>
            <person name="Wong A."/>
            <person name="Wong G.K."/>
            <person name="Wu C.I."/>
            <person name="Wu G."/>
            <person name="Yamamoto D."/>
            <person name="Yang H.P."/>
            <person name="Yang S.P."/>
            <person name="Yorke J.A."/>
            <person name="Yoshida K."/>
            <person name="Zdobnov E."/>
            <person name="Zhang P."/>
            <person name="Zhang Y."/>
            <person name="Zimin A.V."/>
            <person name="Baldwin J."/>
            <person name="Abdouelleil A."/>
            <person name="Abdulkadir J."/>
            <person name="Abebe A."/>
            <person name="Abera B."/>
            <person name="Abreu J."/>
            <person name="Acer S.C."/>
            <person name="Aftuck L."/>
            <person name="Alexander A."/>
            <person name="An P."/>
            <person name="Anderson E."/>
            <person name="Anderson S."/>
            <person name="Arachi H."/>
            <person name="Azer M."/>
            <person name="Bachantsang P."/>
            <person name="Barry A."/>
            <person name="Bayul T."/>
            <person name="Berlin A."/>
            <person name="Bessette D."/>
            <person name="Bloom T."/>
            <person name="Blye J."/>
            <person name="Boguslavskiy L."/>
            <person name="Bonnet C."/>
            <person name="Boukhgalter B."/>
            <person name="Bourzgui I."/>
            <person name="Brown A."/>
            <person name="Cahill P."/>
            <person name="Channer S."/>
            <person name="Cheshatsang Y."/>
            <person name="Chuda L."/>
            <person name="Citroen M."/>
            <person name="Collymore A."/>
            <person name="Cooke P."/>
            <person name="Costello M."/>
            <person name="D'Aco K."/>
            <person name="Daza R."/>
            <person name="De Haan G."/>
            <person name="DeGray S."/>
            <person name="DeMaso C."/>
            <person name="Dhargay N."/>
            <person name="Dooley K."/>
            <person name="Dooley E."/>
            <person name="Doricent M."/>
            <person name="Dorje P."/>
            <person name="Dorjee K."/>
            <person name="Dupes A."/>
            <person name="Elong R."/>
            <person name="Falk J."/>
            <person name="Farina A."/>
            <person name="Faro S."/>
            <person name="Ferguson D."/>
            <person name="Fisher S."/>
            <person name="Foley C.D."/>
            <person name="Franke A."/>
            <person name="Friedrich D."/>
            <person name="Gadbois L."/>
            <person name="Gearin G."/>
            <person name="Gearin C.R."/>
            <person name="Giannoukos G."/>
            <person name="Goode T."/>
            <person name="Graham J."/>
            <person name="Grandbois E."/>
            <person name="Grewal S."/>
            <person name="Gyaltsen K."/>
            <person name="Hafez N."/>
            <person name="Hagos B."/>
            <person name="Hall J."/>
            <person name="Henson C."/>
            <person name="Hollinger A."/>
            <person name="Honan T."/>
            <person name="Huard M.D."/>
            <person name="Hughes L."/>
            <person name="Hurhula B."/>
            <person name="Husby M.E."/>
            <person name="Kamat A."/>
            <person name="Kanga B."/>
            <person name="Kashin S."/>
            <person name="Khazanovich D."/>
            <person name="Kisner P."/>
            <person name="Lance K."/>
            <person name="Lara M."/>
            <person name="Lee W."/>
            <person name="Lennon N."/>
            <person name="Letendre F."/>
            <person name="LeVine R."/>
            <person name="Lipovsky A."/>
            <person name="Liu X."/>
            <person name="Liu J."/>
            <person name="Liu S."/>
            <person name="Lokyitsang T."/>
            <person name="Lokyitsang Y."/>
            <person name="Lubonja R."/>
            <person name="Lui A."/>
            <person name="MacDonald P."/>
            <person name="Magnisalis V."/>
            <person name="Maru K."/>
            <person name="Matthews C."/>
            <person name="McCusker W."/>
            <person name="McDonough S."/>
            <person name="Mehta T."/>
            <person name="Meldrim J."/>
            <person name="Meneus L."/>
            <person name="Mihai O."/>
            <person name="Mihalev A."/>
            <person name="Mihova T."/>
            <person name="Mittelman R."/>
            <person name="Mlenga V."/>
            <person name="Montmayeur A."/>
            <person name="Mulrain L."/>
            <person name="Navidi A."/>
            <person name="Naylor J."/>
            <person name="Negash T."/>
            <person name="Nguyen T."/>
            <person name="Nguyen N."/>
            <person name="Nicol R."/>
            <person name="Norbu C."/>
            <person name="Norbu N."/>
            <person name="Novod N."/>
            <person name="O'Neill B."/>
            <person name="Osman S."/>
            <person name="Markiewicz E."/>
            <person name="Oyono O.L."/>
            <person name="Patti C."/>
            <person name="Phunkhang P."/>
            <person name="Pierre F."/>
            <person name="Priest M."/>
            <person name="Raghuraman S."/>
            <person name="Rege F."/>
            <person name="Reyes R."/>
            <person name="Rise C."/>
            <person name="Rogov P."/>
            <person name="Ross K."/>
            <person name="Ryan E."/>
            <person name="Settipalli S."/>
            <person name="Shea T."/>
            <person name="Sherpa N."/>
            <person name="Shi L."/>
            <person name="Shih D."/>
            <person name="Sparrow T."/>
            <person name="Spaulding J."/>
            <person name="Stalker J."/>
            <person name="Stange-Thomann N."/>
            <person name="Stavropoulos S."/>
            <person name="Stone C."/>
            <person name="Strader C."/>
            <person name="Tesfaye S."/>
            <person name="Thomson T."/>
            <person name="Thoulutsang Y."/>
            <person name="Thoulutsang D."/>
            <person name="Topham K."/>
            <person name="Topping I."/>
            <person name="Tsamla T."/>
            <person name="Vassiliev H."/>
            <person name="Vo A."/>
            <person name="Wangchuk T."/>
            <person name="Wangdi T."/>
            <person name="Weiand M."/>
            <person name="Wilkinson J."/>
            <person name="Wilson A."/>
            <person name="Yadav S."/>
            <person name="Young G."/>
            <person name="Yu Q."/>
            <person name="Zembek L."/>
            <person name="Zhong D."/>
            <person name="Zimmer A."/>
            <person name="Zwirko Z."/>
            <person name="Jaffe D.B."/>
            <person name="Alvarez P."/>
            <person name="Brockman W."/>
            <person name="Butler J."/>
            <person name="Chin C."/>
            <person name="Gnerre S."/>
            <person name="Grabherr M."/>
            <person name="Kleber M."/>
            <person name="Mauceli E."/>
            <person name="MacCallum I."/>
        </authorList>
    </citation>
    <scope>NUCLEOTIDE SEQUENCE [LARGE SCALE GENOMIC DNA]</scope>
    <source>
        <strain evidence="4">white501</strain>
    </source>
</reference>
<gene>
    <name evidence="3" type="primary">Dsim\GD18262</name>
    <name evidence="3" type="ORF">Dsim_GD18262</name>
</gene>
<evidence type="ECO:0000256" key="1">
    <source>
        <dbReference type="ARBA" id="ARBA00022837"/>
    </source>
</evidence>
<sequence length="91" mass="10246">MTLTQHDSDRDGLINTHELKELISDGYCRDIPAYIADQILKRSDQDNDGHLDFEEFYAMSLRPLLCECAQHADPLLWLSPLTGATEALGGR</sequence>
<keyword evidence="1" id="KW-0106">Calcium</keyword>
<accession>B4NVP0</accession>
<evidence type="ECO:0000259" key="2">
    <source>
        <dbReference type="Pfam" id="PF13499"/>
    </source>
</evidence>
<dbReference type="InterPro" id="IPR011992">
    <property type="entry name" value="EF-hand-dom_pair"/>
</dbReference>
<dbReference type="GO" id="GO:0000139">
    <property type="term" value="C:Golgi membrane"/>
    <property type="evidence" value="ECO:0007669"/>
    <property type="project" value="EnsemblMetazoa"/>
</dbReference>
<name>B4NVP0_DROSI</name>
<feature type="domain" description="EF-hand" evidence="2">
    <location>
        <begin position="5"/>
        <end position="59"/>
    </location>
</feature>
<dbReference type="HOGENOM" id="CLU_2429430_0_0_1"/>
<protein>
    <submittedName>
        <fullName evidence="3">GD18262</fullName>
    </submittedName>
</protein>
<proteinExistence type="predicted"/>
<dbReference type="GO" id="GO:0005509">
    <property type="term" value="F:calcium ion binding"/>
    <property type="evidence" value="ECO:0007669"/>
    <property type="project" value="EnsemblMetazoa"/>
</dbReference>
<dbReference type="Gene3D" id="1.10.238.10">
    <property type="entry name" value="EF-hand"/>
    <property type="match status" value="1"/>
</dbReference>
<dbReference type="OrthoDB" id="418595at2759"/>
<dbReference type="Proteomes" id="UP000000304">
    <property type="component" value="Unassembled WGS sequence"/>
</dbReference>